<evidence type="ECO:0000313" key="2">
    <source>
        <dbReference type="Proteomes" id="UP000054869"/>
    </source>
</evidence>
<dbReference type="Proteomes" id="UP000054869">
    <property type="component" value="Unassembled WGS sequence"/>
</dbReference>
<sequence>MQKFGFTDGIIPDKIHNRLLFQRKVRPDDSLIFFINEKCLAGSSDKIKELSEHGVKIKVIDDCLSDKKDDPYLVTLIQNILGKVKLTKNAKDSVFASDLLRMTNMVQDEGLYSDTDVFFLNKNGSLIISTTHLFGHHNDKTAPDIHIFGIDSYTRKNFHASLVRNLKEFYGGEPPSPNDERLVMMPGIHFLDFLEASGHGHLDFNETKDNVLSGLDQTHAGGEERLHDNAIKDELLKQAKEAVEKINLGNKI</sequence>
<name>A0A0W0VPY7_9GAMM</name>
<keyword evidence="2" id="KW-1185">Reference proteome</keyword>
<comment type="caution">
    <text evidence="1">The sequence shown here is derived from an EMBL/GenBank/DDBJ whole genome shotgun (WGS) entry which is preliminary data.</text>
</comment>
<dbReference type="OrthoDB" id="5643986at2"/>
<proteinExistence type="predicted"/>
<dbReference type="AlphaFoldDB" id="A0A0W0VPY7"/>
<gene>
    <name evidence="1" type="ORF">Llan_1482</name>
</gene>
<organism evidence="1 2">
    <name type="scientific">Legionella lansingensis</name>
    <dbReference type="NCBI Taxonomy" id="45067"/>
    <lineage>
        <taxon>Bacteria</taxon>
        <taxon>Pseudomonadati</taxon>
        <taxon>Pseudomonadota</taxon>
        <taxon>Gammaproteobacteria</taxon>
        <taxon>Legionellales</taxon>
        <taxon>Legionellaceae</taxon>
        <taxon>Legionella</taxon>
    </lineage>
</organism>
<accession>A0A0W0VPY7</accession>
<evidence type="ECO:0000313" key="1">
    <source>
        <dbReference type="EMBL" id="KTD22219.1"/>
    </source>
</evidence>
<dbReference type="RefSeq" id="WP_028372629.1">
    <property type="nucleotide sequence ID" value="NZ_CAAAJD010000003.1"/>
</dbReference>
<dbReference type="EMBL" id="LNYI01000028">
    <property type="protein sequence ID" value="KTD22219.1"/>
    <property type="molecule type" value="Genomic_DNA"/>
</dbReference>
<dbReference type="STRING" id="45067.Llan_1482"/>
<dbReference type="PATRIC" id="fig|45067.4.peg.1552"/>
<protein>
    <submittedName>
        <fullName evidence="1">Uncharacterized protein</fullName>
    </submittedName>
</protein>
<reference evidence="1 2" key="1">
    <citation type="submission" date="2015-11" db="EMBL/GenBank/DDBJ databases">
        <title>Genomic analysis of 38 Legionella species identifies large and diverse effector repertoires.</title>
        <authorList>
            <person name="Burstein D."/>
            <person name="Amaro F."/>
            <person name="Zusman T."/>
            <person name="Lifshitz Z."/>
            <person name="Cohen O."/>
            <person name="Gilbert J.A."/>
            <person name="Pupko T."/>
            <person name="Shuman H.A."/>
            <person name="Segal G."/>
        </authorList>
    </citation>
    <scope>NUCLEOTIDE SEQUENCE [LARGE SCALE GENOMIC DNA]</scope>
    <source>
        <strain evidence="1 2">ATCC 49751</strain>
    </source>
</reference>
<dbReference type="eggNOG" id="ENOG5031EBT">
    <property type="taxonomic scope" value="Bacteria"/>
</dbReference>